<dbReference type="InterPro" id="IPR013785">
    <property type="entry name" value="Aldolase_TIM"/>
</dbReference>
<dbReference type="AlphaFoldDB" id="A0A943EHV8"/>
<dbReference type="SUPFAM" id="SSF51569">
    <property type="entry name" value="Aldolase"/>
    <property type="match status" value="1"/>
</dbReference>
<dbReference type="Proteomes" id="UP000751224">
    <property type="component" value="Unassembled WGS sequence"/>
</dbReference>
<evidence type="ECO:0000313" key="2">
    <source>
        <dbReference type="EMBL" id="MBS5589185.1"/>
    </source>
</evidence>
<sequence length="56" mass="6039">MRFFLDTANVEEIKKANDMGVICGVTTNPSIIAKEGRDFNEVIKEIAAIVDGPISG</sequence>
<dbReference type="EMBL" id="JAGZCC010000098">
    <property type="protein sequence ID" value="MBS5589185.1"/>
    <property type="molecule type" value="Genomic_DNA"/>
</dbReference>
<dbReference type="Gene3D" id="3.20.20.70">
    <property type="entry name" value="Aldolase class I"/>
    <property type="match status" value="1"/>
</dbReference>
<dbReference type="InterPro" id="IPR001585">
    <property type="entry name" value="TAL/FSA"/>
</dbReference>
<reference evidence="2" key="1">
    <citation type="submission" date="2021-02" db="EMBL/GenBank/DDBJ databases">
        <title>Infant gut strain persistence is associated with maternal origin, phylogeny, and functional potential including surface adhesion and iron acquisition.</title>
        <authorList>
            <person name="Lou Y.C."/>
        </authorList>
    </citation>
    <scope>NUCLEOTIDE SEQUENCE</scope>
    <source>
        <strain evidence="2">L3_108_000G1_dasL3_108_000G1_metabat.metabat.11</strain>
    </source>
</reference>
<evidence type="ECO:0000256" key="1">
    <source>
        <dbReference type="ARBA" id="ARBA00023270"/>
    </source>
</evidence>
<keyword evidence="1" id="KW-0704">Schiff base</keyword>
<feature type="non-terminal residue" evidence="2">
    <location>
        <position position="56"/>
    </location>
</feature>
<protein>
    <submittedName>
        <fullName evidence="2">Fructose-6-phosphate aldolase</fullName>
    </submittedName>
</protein>
<dbReference type="Pfam" id="PF00923">
    <property type="entry name" value="TAL_FSA"/>
    <property type="match status" value="1"/>
</dbReference>
<comment type="caution">
    <text evidence="2">The sequence shown here is derived from an EMBL/GenBank/DDBJ whole genome shotgun (WGS) entry which is preliminary data.</text>
</comment>
<dbReference type="InterPro" id="IPR018225">
    <property type="entry name" value="Transaldolase_AS"/>
</dbReference>
<gene>
    <name evidence="2" type="ORF">KHX14_10360</name>
</gene>
<name>A0A943EHV8_9FIRM</name>
<evidence type="ECO:0000313" key="3">
    <source>
        <dbReference type="Proteomes" id="UP000751224"/>
    </source>
</evidence>
<organism evidence="2 3">
    <name type="scientific">Thomasclavelia spiroformis</name>
    <dbReference type="NCBI Taxonomy" id="29348"/>
    <lineage>
        <taxon>Bacteria</taxon>
        <taxon>Bacillati</taxon>
        <taxon>Bacillota</taxon>
        <taxon>Erysipelotrichia</taxon>
        <taxon>Erysipelotrichales</taxon>
        <taxon>Coprobacillaceae</taxon>
        <taxon>Thomasclavelia</taxon>
    </lineage>
</organism>
<accession>A0A943EHV8</accession>
<dbReference type="PROSITE" id="PS01054">
    <property type="entry name" value="TRANSALDOLASE_1"/>
    <property type="match status" value="1"/>
</dbReference>
<proteinExistence type="predicted"/>
<dbReference type="GO" id="GO:0005975">
    <property type="term" value="P:carbohydrate metabolic process"/>
    <property type="evidence" value="ECO:0007669"/>
    <property type="project" value="InterPro"/>
</dbReference>
<dbReference type="RefSeq" id="WP_303888253.1">
    <property type="nucleotide sequence ID" value="NZ_JAGZCC010000098.1"/>
</dbReference>